<feature type="region of interest" description="Disordered" evidence="6">
    <location>
        <begin position="221"/>
        <end position="252"/>
    </location>
</feature>
<dbReference type="Pfam" id="PF06271">
    <property type="entry name" value="RDD"/>
    <property type="match status" value="1"/>
</dbReference>
<dbReference type="PANTHER" id="PTHR36115:SF6">
    <property type="entry name" value="PROLINE-RICH ANTIGEN HOMOLOG"/>
    <property type="match status" value="1"/>
</dbReference>
<keyword evidence="10" id="KW-1185">Reference proteome</keyword>
<keyword evidence="5 7" id="KW-0472">Membrane</keyword>
<keyword evidence="3 7" id="KW-0812">Transmembrane</keyword>
<evidence type="ECO:0000256" key="2">
    <source>
        <dbReference type="ARBA" id="ARBA00022475"/>
    </source>
</evidence>
<proteinExistence type="predicted"/>
<keyword evidence="4 7" id="KW-1133">Transmembrane helix</keyword>
<dbReference type="KEGG" id="sace:GIY23_06805"/>
<dbReference type="InterPro" id="IPR010432">
    <property type="entry name" value="RDD"/>
</dbReference>
<dbReference type="EMBL" id="CP045929">
    <property type="protein sequence ID" value="QGK69285.1"/>
    <property type="molecule type" value="Genomic_DNA"/>
</dbReference>
<sequence length="252" mass="26350">MNHPYGDPSGQNPYDQAQHGPGSGPMPQQMPYGQGGYPAPMPASDPYAQAYGHPGYGQAPTPVPPHVGVPSEWGTRVGGSVLDALIMMGAALVVMLVAMGAGAGVTVLVVALGGGESAAVATLFASYIVGLLAILALGFWAHVYRRGVYGQTFGQKIVRIKTVSEETGLPLGVGAAFARNLCHILDSLPCNVGYLAPLWEPKKQTWADRIMSSVVVSAETGTALPPTKKERKRAASGDVYSQQPSRGGPRQW</sequence>
<dbReference type="AlphaFoldDB" id="A0A5Q3QCT5"/>
<dbReference type="Proteomes" id="UP000371041">
    <property type="component" value="Chromosome"/>
</dbReference>
<evidence type="ECO:0000313" key="9">
    <source>
        <dbReference type="EMBL" id="QGK69285.1"/>
    </source>
</evidence>
<feature type="transmembrane region" description="Helical" evidence="7">
    <location>
        <begin position="118"/>
        <end position="141"/>
    </location>
</feature>
<dbReference type="GO" id="GO:0005886">
    <property type="term" value="C:plasma membrane"/>
    <property type="evidence" value="ECO:0007669"/>
    <property type="project" value="UniProtKB-SubCell"/>
</dbReference>
<evidence type="ECO:0000256" key="5">
    <source>
        <dbReference type="ARBA" id="ARBA00023136"/>
    </source>
</evidence>
<dbReference type="InterPro" id="IPR051791">
    <property type="entry name" value="Pra-immunoreactive"/>
</dbReference>
<evidence type="ECO:0000256" key="6">
    <source>
        <dbReference type="SAM" id="MobiDB-lite"/>
    </source>
</evidence>
<feature type="transmembrane region" description="Helical" evidence="7">
    <location>
        <begin position="85"/>
        <end position="112"/>
    </location>
</feature>
<protein>
    <submittedName>
        <fullName evidence="9">RDD family protein</fullName>
    </submittedName>
</protein>
<reference evidence="10" key="1">
    <citation type="submission" date="2019-11" db="EMBL/GenBank/DDBJ databases">
        <title>The complete genome sequence of Saccharopolyspora sp. E2A.</title>
        <authorList>
            <person name="Zhang G."/>
        </authorList>
    </citation>
    <scope>NUCLEOTIDE SEQUENCE [LARGE SCALE GENOMIC DNA]</scope>
    <source>
        <strain evidence="10">E2A</strain>
    </source>
</reference>
<gene>
    <name evidence="9" type="ORF">GIY23_06805</name>
</gene>
<feature type="region of interest" description="Disordered" evidence="6">
    <location>
        <begin position="1"/>
        <end position="37"/>
    </location>
</feature>
<evidence type="ECO:0000256" key="7">
    <source>
        <dbReference type="SAM" id="Phobius"/>
    </source>
</evidence>
<accession>A0A5Q3QCT5</accession>
<evidence type="ECO:0000256" key="4">
    <source>
        <dbReference type="ARBA" id="ARBA00022989"/>
    </source>
</evidence>
<evidence type="ECO:0000256" key="1">
    <source>
        <dbReference type="ARBA" id="ARBA00004651"/>
    </source>
</evidence>
<dbReference type="PANTHER" id="PTHR36115">
    <property type="entry name" value="PROLINE-RICH ANTIGEN HOMOLOG-RELATED"/>
    <property type="match status" value="1"/>
</dbReference>
<comment type="subcellular location">
    <subcellularLocation>
        <location evidence="1">Cell membrane</location>
        <topology evidence="1">Multi-pass membrane protein</topology>
    </subcellularLocation>
</comment>
<evidence type="ECO:0000313" key="10">
    <source>
        <dbReference type="Proteomes" id="UP000371041"/>
    </source>
</evidence>
<feature type="domain" description="RDD" evidence="8">
    <location>
        <begin position="72"/>
        <end position="211"/>
    </location>
</feature>
<name>A0A5Q3QCT5_9PSEU</name>
<organism evidence="9 10">
    <name type="scientific">Allosaccharopolyspora coralli</name>
    <dbReference type="NCBI Taxonomy" id="2665642"/>
    <lineage>
        <taxon>Bacteria</taxon>
        <taxon>Bacillati</taxon>
        <taxon>Actinomycetota</taxon>
        <taxon>Actinomycetes</taxon>
        <taxon>Pseudonocardiales</taxon>
        <taxon>Pseudonocardiaceae</taxon>
        <taxon>Allosaccharopolyspora</taxon>
    </lineage>
</organism>
<keyword evidence="2" id="KW-1003">Cell membrane</keyword>
<dbReference type="RefSeq" id="WP_154075885.1">
    <property type="nucleotide sequence ID" value="NZ_CP045929.1"/>
</dbReference>
<evidence type="ECO:0000259" key="8">
    <source>
        <dbReference type="Pfam" id="PF06271"/>
    </source>
</evidence>
<evidence type="ECO:0000256" key="3">
    <source>
        <dbReference type="ARBA" id="ARBA00022692"/>
    </source>
</evidence>